<dbReference type="Pfam" id="PF00651">
    <property type="entry name" value="BTB"/>
    <property type="match status" value="1"/>
</dbReference>
<dbReference type="AlphaFoldDB" id="A0A9X6NFW7"/>
<name>A0A9X6NFW7_HYPEX</name>
<evidence type="ECO:0000313" key="4">
    <source>
        <dbReference type="Proteomes" id="UP000192578"/>
    </source>
</evidence>
<dbReference type="OrthoDB" id="684045at2759"/>
<feature type="region of interest" description="Disordered" evidence="1">
    <location>
        <begin position="1"/>
        <end position="82"/>
    </location>
</feature>
<dbReference type="PANTHER" id="PTHR24413">
    <property type="entry name" value="SPECKLE-TYPE POZ PROTEIN"/>
    <property type="match status" value="1"/>
</dbReference>
<feature type="compositionally biased region" description="Acidic residues" evidence="1">
    <location>
        <begin position="621"/>
        <end position="634"/>
    </location>
</feature>
<dbReference type="InterPro" id="IPR002083">
    <property type="entry name" value="MATH/TRAF_dom"/>
</dbReference>
<dbReference type="GO" id="GO:0030163">
    <property type="term" value="P:protein catabolic process"/>
    <property type="evidence" value="ECO:0007669"/>
    <property type="project" value="UniProtKB-ARBA"/>
</dbReference>
<protein>
    <recommendedName>
        <fullName evidence="2">BTB domain-containing protein</fullName>
    </recommendedName>
</protein>
<comment type="caution">
    <text evidence="3">The sequence shown here is derived from an EMBL/GenBank/DDBJ whole genome shotgun (WGS) entry which is preliminary data.</text>
</comment>
<dbReference type="Gene3D" id="2.60.210.10">
    <property type="entry name" value="Apoptosis, Tumor Necrosis Factor Receptor Associated Protein 2, Chain A"/>
    <property type="match status" value="1"/>
</dbReference>
<evidence type="ECO:0000256" key="1">
    <source>
        <dbReference type="SAM" id="MobiDB-lite"/>
    </source>
</evidence>
<dbReference type="CDD" id="cd18186">
    <property type="entry name" value="BTB_POZ_ZBTB_KLHL-like"/>
    <property type="match status" value="1"/>
</dbReference>
<feature type="domain" description="BTB" evidence="2">
    <location>
        <begin position="387"/>
        <end position="485"/>
    </location>
</feature>
<reference evidence="4" key="1">
    <citation type="submission" date="2017-01" db="EMBL/GenBank/DDBJ databases">
        <title>Comparative genomics of anhydrobiosis in the tardigrade Hypsibius dujardini.</title>
        <authorList>
            <person name="Yoshida Y."/>
            <person name="Koutsovoulos G."/>
            <person name="Laetsch D."/>
            <person name="Stevens L."/>
            <person name="Kumar S."/>
            <person name="Horikawa D."/>
            <person name="Ishino K."/>
            <person name="Komine S."/>
            <person name="Tomita M."/>
            <person name="Blaxter M."/>
            <person name="Arakawa K."/>
        </authorList>
    </citation>
    <scope>NUCLEOTIDE SEQUENCE [LARGE SCALE GENOMIC DNA]</scope>
    <source>
        <strain evidence="4">Z151</strain>
    </source>
</reference>
<keyword evidence="4" id="KW-1185">Reference proteome</keyword>
<dbReference type="InterPro" id="IPR000210">
    <property type="entry name" value="BTB/POZ_dom"/>
</dbReference>
<dbReference type="InterPro" id="IPR011333">
    <property type="entry name" value="SKP1/BTB/POZ_sf"/>
</dbReference>
<gene>
    <name evidence="3" type="ORF">BV898_17757</name>
</gene>
<feature type="region of interest" description="Disordered" evidence="1">
    <location>
        <begin position="548"/>
        <end position="653"/>
    </location>
</feature>
<dbReference type="Proteomes" id="UP000192578">
    <property type="component" value="Unassembled WGS sequence"/>
</dbReference>
<dbReference type="EMBL" id="MTYJ01000314">
    <property type="protein sequence ID" value="OWA53322.1"/>
    <property type="molecule type" value="Genomic_DNA"/>
</dbReference>
<dbReference type="SUPFAM" id="SSF54695">
    <property type="entry name" value="POZ domain"/>
    <property type="match status" value="1"/>
</dbReference>
<organism evidence="3 4">
    <name type="scientific">Hypsibius exemplaris</name>
    <name type="common">Freshwater tardigrade</name>
    <dbReference type="NCBI Taxonomy" id="2072580"/>
    <lineage>
        <taxon>Eukaryota</taxon>
        <taxon>Metazoa</taxon>
        <taxon>Ecdysozoa</taxon>
        <taxon>Tardigrada</taxon>
        <taxon>Eutardigrada</taxon>
        <taxon>Parachela</taxon>
        <taxon>Hypsibioidea</taxon>
        <taxon>Hypsibiidae</taxon>
        <taxon>Hypsibius</taxon>
    </lineage>
</organism>
<sequence length="723" mass="80163">MTHDGSIKHVGSTSPMDASSDFEEDIATAREETNNNGTTTEQKKEQLQRVLSSCEDLRKKRPAHHRGGPQTSSGGRGLPINPHRHVQTYLPRLFRNAFGEPFPKRFRHCIGVLVQDTERFHISALKGGRKRSIEATLQYDVNGPQCLEITSPGWVLAEQFIPEGVSGATFNEYLKRERLASVCSYHDIVTKKEYFHCVWQVENPTRSEFFQRLPRRMRQQTNGVYNDVTITGPTFEGVGGTTWQAIAYPFGYRSNQREGLVGMAVRYNDGPEHQVSAGFQISLLDPSKMSYRGLQETVKDHCTKLQENSKKSNMFKRGKKGWVLRKFATREQMRKCKRSCLIFVLSFCVYGREQVQFRHRFSRDSLGAEIALSAHMRRLWNNGNPAGRIRMEAKNGKIFRVHSTVLQLNGGFLGQLAANITPGNLKPTLKFPDLTEAVLKKLLEYCYTLQVSGIHKTPFELLLAAHRYALTGLQDLAEKDVARCIDLDNVLDLYVWNEFIQSTFLASFIALFFTVNFVQIRQLPEFQEKLTAQQQATLEARYKSVVQTSGELSEGGEGFISEDNDEDGDSGTENDTDTVFHVSPYDPDNDNVNGGDDDAPSAAGGGGEGLGMFLSGNGNNEDNEDNSFGQEEDGSGGNAAEGGDHGGEFGDEPDEQQFQLDALMMMNAAAAAAQGAMDVNVIVNNQAEVVAAAGVDQAAVIAQIFGDLGGLDPDALDFLMMLM</sequence>
<accession>A0A9X6NFW7</accession>
<proteinExistence type="predicted"/>
<evidence type="ECO:0000259" key="2">
    <source>
        <dbReference type="SMART" id="SM00225"/>
    </source>
</evidence>
<dbReference type="Gene3D" id="3.30.710.10">
    <property type="entry name" value="Potassium Channel Kv1.1, Chain A"/>
    <property type="match status" value="1"/>
</dbReference>
<dbReference type="InterPro" id="IPR008974">
    <property type="entry name" value="TRAF-like"/>
</dbReference>
<dbReference type="SMART" id="SM00225">
    <property type="entry name" value="BTB"/>
    <property type="match status" value="1"/>
</dbReference>
<feature type="compositionally biased region" description="Acidic residues" evidence="1">
    <location>
        <begin position="560"/>
        <end position="576"/>
    </location>
</feature>
<feature type="compositionally biased region" description="Low complexity" evidence="1">
    <location>
        <begin position="611"/>
        <end position="620"/>
    </location>
</feature>
<dbReference type="SUPFAM" id="SSF49599">
    <property type="entry name" value="TRAF domain-like"/>
    <property type="match status" value="1"/>
</dbReference>
<evidence type="ECO:0000313" key="3">
    <source>
        <dbReference type="EMBL" id="OWA53322.1"/>
    </source>
</evidence>
<dbReference type="CDD" id="cd00121">
    <property type="entry name" value="MATH"/>
    <property type="match status" value="1"/>
</dbReference>